<reference evidence="2 3" key="1">
    <citation type="submission" date="2019-04" db="EMBL/GenBank/DDBJ databases">
        <authorList>
            <person name="Li Y."/>
            <person name="Wang J."/>
        </authorList>
    </citation>
    <scope>NUCLEOTIDE SEQUENCE [LARGE SCALE GENOMIC DNA]</scope>
    <source>
        <strain evidence="2 3">DSM 14668</strain>
    </source>
</reference>
<comment type="caution">
    <text evidence="2">The sequence shown here is derived from an EMBL/GenBank/DDBJ whole genome shotgun (WGS) entry which is preliminary data.</text>
</comment>
<evidence type="ECO:0000313" key="3">
    <source>
        <dbReference type="Proteomes" id="UP000309215"/>
    </source>
</evidence>
<dbReference type="Proteomes" id="UP000309215">
    <property type="component" value="Unassembled WGS sequence"/>
</dbReference>
<keyword evidence="3" id="KW-1185">Reference proteome</keyword>
<accession>A0A4U1IEN9</accession>
<protein>
    <submittedName>
        <fullName evidence="2">Uncharacterized protein</fullName>
    </submittedName>
</protein>
<evidence type="ECO:0000313" key="2">
    <source>
        <dbReference type="EMBL" id="TKC92132.1"/>
    </source>
</evidence>
<dbReference type="AlphaFoldDB" id="A0A4U1IEN9"/>
<name>A0A4U1IEN9_9BACT</name>
<dbReference type="RefSeq" id="WP_136936358.1">
    <property type="nucleotide sequence ID" value="NZ_SSMQ01000135.1"/>
</dbReference>
<proteinExistence type="predicted"/>
<feature type="region of interest" description="Disordered" evidence="1">
    <location>
        <begin position="140"/>
        <end position="202"/>
    </location>
</feature>
<evidence type="ECO:0000256" key="1">
    <source>
        <dbReference type="SAM" id="MobiDB-lite"/>
    </source>
</evidence>
<dbReference type="EMBL" id="SSMQ01000135">
    <property type="protein sequence ID" value="TKC92132.1"/>
    <property type="molecule type" value="Genomic_DNA"/>
</dbReference>
<organism evidence="2 3">
    <name type="scientific">Polyangium fumosum</name>
    <dbReference type="NCBI Taxonomy" id="889272"/>
    <lineage>
        <taxon>Bacteria</taxon>
        <taxon>Pseudomonadati</taxon>
        <taxon>Myxococcota</taxon>
        <taxon>Polyangia</taxon>
        <taxon>Polyangiales</taxon>
        <taxon>Polyangiaceae</taxon>
        <taxon>Polyangium</taxon>
    </lineage>
</organism>
<feature type="compositionally biased region" description="Low complexity" evidence="1">
    <location>
        <begin position="149"/>
        <end position="173"/>
    </location>
</feature>
<sequence>MPFARSILAKASALRSIDLLPNQRARILESISDDIKKCTNFIAPQVSTAAWKEAERLGVDLYSKNWHDQPAFDAGRQTFHFEHVLPVSAIRDACLELNSEAAIFDVLKKLRVAWILKTEDAELTVLRTIVTPRRAVGGKAFVGGGREQPASNATTPSSPSPSSRMSPSATSTTGPDGRPFQLQASSSPRPQHVAARQGTDKD</sequence>
<dbReference type="OrthoDB" id="5190800at2"/>
<gene>
    <name evidence="2" type="ORF">E8A74_50325</name>
</gene>